<dbReference type="AlphaFoldDB" id="A0A9D3Y9X2"/>
<reference evidence="1" key="1">
    <citation type="journal article" date="2019" name="bioRxiv">
        <title>The Genome of the Zebra Mussel, Dreissena polymorpha: A Resource for Invasive Species Research.</title>
        <authorList>
            <person name="McCartney M.A."/>
            <person name="Auch B."/>
            <person name="Kono T."/>
            <person name="Mallez S."/>
            <person name="Zhang Y."/>
            <person name="Obille A."/>
            <person name="Becker A."/>
            <person name="Abrahante J.E."/>
            <person name="Garbe J."/>
            <person name="Badalamenti J.P."/>
            <person name="Herman A."/>
            <person name="Mangelson H."/>
            <person name="Liachko I."/>
            <person name="Sullivan S."/>
            <person name="Sone E.D."/>
            <person name="Koren S."/>
            <person name="Silverstein K.A.T."/>
            <person name="Beckman K.B."/>
            <person name="Gohl D.M."/>
        </authorList>
    </citation>
    <scope>NUCLEOTIDE SEQUENCE</scope>
    <source>
        <strain evidence="1">Duluth1</strain>
        <tissue evidence="1">Whole animal</tissue>
    </source>
</reference>
<evidence type="ECO:0000313" key="1">
    <source>
        <dbReference type="EMBL" id="KAH3694562.1"/>
    </source>
</evidence>
<accession>A0A9D3Y9X2</accession>
<gene>
    <name evidence="1" type="ORF">DPMN_082001</name>
</gene>
<reference evidence="1" key="2">
    <citation type="submission" date="2020-11" db="EMBL/GenBank/DDBJ databases">
        <authorList>
            <person name="McCartney M.A."/>
            <person name="Auch B."/>
            <person name="Kono T."/>
            <person name="Mallez S."/>
            <person name="Becker A."/>
            <person name="Gohl D.M."/>
            <person name="Silverstein K.A.T."/>
            <person name="Koren S."/>
            <person name="Bechman K.B."/>
            <person name="Herman A."/>
            <person name="Abrahante J.E."/>
            <person name="Garbe J."/>
        </authorList>
    </citation>
    <scope>NUCLEOTIDE SEQUENCE</scope>
    <source>
        <strain evidence="1">Duluth1</strain>
        <tissue evidence="1">Whole animal</tissue>
    </source>
</reference>
<protein>
    <submittedName>
        <fullName evidence="1">Uncharacterized protein</fullName>
    </submittedName>
</protein>
<name>A0A9D3Y9X2_DREPO</name>
<evidence type="ECO:0000313" key="2">
    <source>
        <dbReference type="Proteomes" id="UP000828390"/>
    </source>
</evidence>
<sequence>MNIHKLNKASCQEADVRFVEKSSFQSIWSACIPHIKVASSRDNVYATCVKLRKTNMDSVSEEAKLAFIEEMHSYIVLAQNERDLYNSLIKKKQKKPHIYV</sequence>
<comment type="caution">
    <text evidence="1">The sequence shown here is derived from an EMBL/GenBank/DDBJ whole genome shotgun (WGS) entry which is preliminary data.</text>
</comment>
<proteinExistence type="predicted"/>
<organism evidence="1 2">
    <name type="scientific">Dreissena polymorpha</name>
    <name type="common">Zebra mussel</name>
    <name type="synonym">Mytilus polymorpha</name>
    <dbReference type="NCBI Taxonomy" id="45954"/>
    <lineage>
        <taxon>Eukaryota</taxon>
        <taxon>Metazoa</taxon>
        <taxon>Spiralia</taxon>
        <taxon>Lophotrochozoa</taxon>
        <taxon>Mollusca</taxon>
        <taxon>Bivalvia</taxon>
        <taxon>Autobranchia</taxon>
        <taxon>Heteroconchia</taxon>
        <taxon>Euheterodonta</taxon>
        <taxon>Imparidentia</taxon>
        <taxon>Neoheterodontei</taxon>
        <taxon>Myida</taxon>
        <taxon>Dreissenoidea</taxon>
        <taxon>Dreissenidae</taxon>
        <taxon>Dreissena</taxon>
    </lineage>
</organism>
<dbReference type="EMBL" id="JAIWYP010000016">
    <property type="protein sequence ID" value="KAH3694562.1"/>
    <property type="molecule type" value="Genomic_DNA"/>
</dbReference>
<keyword evidence="2" id="KW-1185">Reference proteome</keyword>
<dbReference type="Proteomes" id="UP000828390">
    <property type="component" value="Unassembled WGS sequence"/>
</dbReference>